<dbReference type="GO" id="GO:0005886">
    <property type="term" value="C:plasma membrane"/>
    <property type="evidence" value="ECO:0007669"/>
    <property type="project" value="UniProtKB-SubCell"/>
</dbReference>
<keyword evidence="5" id="KW-0805">Transcription regulation</keyword>
<dbReference type="GO" id="GO:0043565">
    <property type="term" value="F:sequence-specific DNA binding"/>
    <property type="evidence" value="ECO:0007669"/>
    <property type="project" value="InterPro"/>
</dbReference>
<dbReference type="PROSITE" id="PS01124">
    <property type="entry name" value="HTH_ARAC_FAMILY_2"/>
    <property type="match status" value="1"/>
</dbReference>
<dbReference type="InterPro" id="IPR041522">
    <property type="entry name" value="CdaR_GGDEF"/>
</dbReference>
<evidence type="ECO:0000259" key="10">
    <source>
        <dbReference type="PROSITE" id="PS01124"/>
    </source>
</evidence>
<accession>A0A329MBE7</accession>
<dbReference type="RefSeq" id="WP_113034525.1">
    <property type="nucleotide sequence ID" value="NZ_QMFB01000021.1"/>
</dbReference>
<dbReference type="SUPFAM" id="SSF46689">
    <property type="entry name" value="Homeodomain-like"/>
    <property type="match status" value="2"/>
</dbReference>
<dbReference type="InterPro" id="IPR033479">
    <property type="entry name" value="dCache_1"/>
</dbReference>
<sequence length="792" mass="89594">MRRTAFTKLLLQLTAAVFLITLSTGVLVYRYVNQTLKEEVFQANTELLGQTKNMIELFLRETEQMATSLAINKDVQRAIWLPWDQRDSYDFMQNVNVLFRDKLVSSSYIHSIYLYNVKNGKSISNGGVDQLADSRFEHEVQSFLENKSPIAWLDTRTVDGVAGNQDNLISFMMGVPINEYPKSGALLLNIKEDLLYDAVVNINNSRLGNVAILNKDGQVLSYKDKSMLFNRFEPAEDHRMDGSKSGYMIADMGGVSTFVSYITSDFNGWRYVTLNPASEVFQKSSLVLQITLTVSVICLVIGLLLVSIVSGRHYKPIRRMLRAVEGQFGKLPPPAGQRDEFSYITDSFHYLVGQNEEFQERFRQNEMVLKNHFLLSLLIGQQKDQHDIVRQMQYYGLNVDPERFVVLVLRHKGLAFAETAAAELIEGSDGERYAPGRDEEKDREENLLSYGIMTLCEEIVNGLGKGVVVARIQRFDTAIVLNVPERIGEGSGTAIGFAKNAAVRIRDVLEEKLGLQATVGVGGYYERAPDISVSFSEAMEMLLLERVAGPGSVISYEDMMGGPFSRKSFLAYKSQSDKLIQELKAGSLENAKAVKNRLIAELQGEEELSFPYKNMVLTQIVHSLVTVILEINGQLEDVYAPGYNIYNEFGRLNSLQVMSGWFDDVLEKTHHYIQSKRENKNADLVRKIVEYVRAHFAEPLTLQAIADHVYMNGNYVSKLFKEETGQTFHELLTDIRFKSACDMLRGTDKGINDIAERCGFGQKQNLIRTFKKQLGMTPTEYRNSNVIDRLEQ</sequence>
<dbReference type="Gene3D" id="1.10.10.60">
    <property type="entry name" value="Homeodomain-like"/>
    <property type="match status" value="2"/>
</dbReference>
<evidence type="ECO:0000256" key="7">
    <source>
        <dbReference type="ARBA" id="ARBA00023136"/>
    </source>
</evidence>
<keyword evidence="6" id="KW-0238">DNA-binding</keyword>
<evidence type="ECO:0000256" key="5">
    <source>
        <dbReference type="ARBA" id="ARBA00023015"/>
    </source>
</evidence>
<evidence type="ECO:0000256" key="4">
    <source>
        <dbReference type="ARBA" id="ARBA00022989"/>
    </source>
</evidence>
<evidence type="ECO:0000256" key="8">
    <source>
        <dbReference type="ARBA" id="ARBA00023163"/>
    </source>
</evidence>
<evidence type="ECO:0000256" key="1">
    <source>
        <dbReference type="ARBA" id="ARBA00004651"/>
    </source>
</evidence>
<keyword evidence="4 9" id="KW-1133">Transmembrane helix</keyword>
<dbReference type="Pfam" id="PF02743">
    <property type="entry name" value="dCache_1"/>
    <property type="match status" value="1"/>
</dbReference>
<dbReference type="GO" id="GO:0003700">
    <property type="term" value="F:DNA-binding transcription factor activity"/>
    <property type="evidence" value="ECO:0007669"/>
    <property type="project" value="InterPro"/>
</dbReference>
<organism evidence="11 12">
    <name type="scientific">Paenibacillus contaminans</name>
    <dbReference type="NCBI Taxonomy" id="450362"/>
    <lineage>
        <taxon>Bacteria</taxon>
        <taxon>Bacillati</taxon>
        <taxon>Bacillota</taxon>
        <taxon>Bacilli</taxon>
        <taxon>Bacillales</taxon>
        <taxon>Paenibacillaceae</taxon>
        <taxon>Paenibacillus</taxon>
    </lineage>
</organism>
<dbReference type="Pfam" id="PF12833">
    <property type="entry name" value="HTH_18"/>
    <property type="match status" value="1"/>
</dbReference>
<dbReference type="InterPro" id="IPR018060">
    <property type="entry name" value="HTH_AraC"/>
</dbReference>
<keyword evidence="2" id="KW-1003">Cell membrane</keyword>
<evidence type="ECO:0000256" key="6">
    <source>
        <dbReference type="ARBA" id="ARBA00023125"/>
    </source>
</evidence>
<proteinExistence type="predicted"/>
<dbReference type="InterPro" id="IPR009057">
    <property type="entry name" value="Homeodomain-like_sf"/>
</dbReference>
<keyword evidence="7 9" id="KW-0472">Membrane</keyword>
<dbReference type="SMART" id="SM00342">
    <property type="entry name" value="HTH_ARAC"/>
    <property type="match status" value="1"/>
</dbReference>
<dbReference type="Pfam" id="PF17853">
    <property type="entry name" value="GGDEF_2"/>
    <property type="match status" value="1"/>
</dbReference>
<feature type="domain" description="HTH araC/xylS-type" evidence="10">
    <location>
        <begin position="686"/>
        <end position="784"/>
    </location>
</feature>
<protein>
    <recommendedName>
        <fullName evidence="10">HTH araC/xylS-type domain-containing protein</fullName>
    </recommendedName>
</protein>
<keyword evidence="3 9" id="KW-0812">Transmembrane</keyword>
<dbReference type="AlphaFoldDB" id="A0A329MBE7"/>
<evidence type="ECO:0000256" key="3">
    <source>
        <dbReference type="ARBA" id="ARBA00022692"/>
    </source>
</evidence>
<evidence type="ECO:0000256" key="2">
    <source>
        <dbReference type="ARBA" id="ARBA00022475"/>
    </source>
</evidence>
<dbReference type="PANTHER" id="PTHR43280">
    <property type="entry name" value="ARAC-FAMILY TRANSCRIPTIONAL REGULATOR"/>
    <property type="match status" value="1"/>
</dbReference>
<dbReference type="OrthoDB" id="2517743at2"/>
<dbReference type="Gene3D" id="3.30.450.20">
    <property type="entry name" value="PAS domain"/>
    <property type="match status" value="1"/>
</dbReference>
<evidence type="ECO:0000313" key="11">
    <source>
        <dbReference type="EMBL" id="RAV16446.1"/>
    </source>
</evidence>
<dbReference type="Proteomes" id="UP000250369">
    <property type="component" value="Unassembled WGS sequence"/>
</dbReference>
<feature type="transmembrane region" description="Helical" evidence="9">
    <location>
        <begin position="286"/>
        <end position="310"/>
    </location>
</feature>
<reference evidence="11 12" key="1">
    <citation type="journal article" date="2009" name="Int. J. Syst. Evol. Microbiol.">
        <title>Paenibacillus contaminans sp. nov., isolated from a contaminated laboratory plate.</title>
        <authorList>
            <person name="Chou J.H."/>
            <person name="Lee J.H."/>
            <person name="Lin M.C."/>
            <person name="Chang P.S."/>
            <person name="Arun A.B."/>
            <person name="Young C.C."/>
            <person name="Chen W.M."/>
        </authorList>
    </citation>
    <scope>NUCLEOTIDE SEQUENCE [LARGE SCALE GENOMIC DNA]</scope>
    <source>
        <strain evidence="11 12">CKOBP-6</strain>
    </source>
</reference>
<comment type="caution">
    <text evidence="11">The sequence shown here is derived from an EMBL/GenBank/DDBJ whole genome shotgun (WGS) entry which is preliminary data.</text>
</comment>
<evidence type="ECO:0000256" key="9">
    <source>
        <dbReference type="SAM" id="Phobius"/>
    </source>
</evidence>
<evidence type="ECO:0000313" key="12">
    <source>
        <dbReference type="Proteomes" id="UP000250369"/>
    </source>
</evidence>
<dbReference type="PANTHER" id="PTHR43280:SF10">
    <property type="entry name" value="REGULATORY PROTEIN POCR"/>
    <property type="match status" value="1"/>
</dbReference>
<dbReference type="EMBL" id="QMFB01000021">
    <property type="protein sequence ID" value="RAV16446.1"/>
    <property type="molecule type" value="Genomic_DNA"/>
</dbReference>
<keyword evidence="8" id="KW-0804">Transcription</keyword>
<gene>
    <name evidence="11" type="ORF">DQG23_28970</name>
</gene>
<name>A0A329MBE7_9BACL</name>
<comment type="subcellular location">
    <subcellularLocation>
        <location evidence="1">Cell membrane</location>
        <topology evidence="1">Multi-pass membrane protein</topology>
    </subcellularLocation>
</comment>
<keyword evidence="12" id="KW-1185">Reference proteome</keyword>